<comment type="similarity">
    <text evidence="2">Belongs to the prominin family.</text>
</comment>
<accession>A0A183AP61</accession>
<dbReference type="Pfam" id="PF05478">
    <property type="entry name" value="Prominin"/>
    <property type="match status" value="1"/>
</dbReference>
<dbReference type="PANTHER" id="PTHR22730">
    <property type="entry name" value="PROMININ PROM PROTEIN"/>
    <property type="match status" value="1"/>
</dbReference>
<sequence>LDDFNNSLVRLTQELPSIRTELVETLDPNCPLDKHIKCVQLMQEAQKSLQVRYTLDQTVLSACEDSGICLRAGGNLLDPNCVGCLLKVQFQTVDLSTLIEQLERHRNDFQSLTDLNNTLQTLAGVIKKAIEKDLNRAWDDLVHSPETREKLARSFEGSLREIKRGLALVRERLEIHQDVQSSQIFIQIVEFQFYGGIALLCIPVLIFLLFYLGLCFGTCGHRPYEEAGVCNRGVGANLLLAGVGFVFLFSTILMFVCVVLFMAGGPLQTELCRYLTGHVPDGPRKLDDYLHESVQYMIEQVRREARLNQELAAEQNAQRYTTVDLSTAELVRNITRARLTDAILTRCENEPFVDAISGGQFMWPALYEPIQSILQELIDSFKTVNLNKPLEDTIQSCSETLERIKFLDSVNFSRAINQVSKLIATAYTCALTLVYILSGSLSPKLHDWCVLQTISGI</sequence>
<proteinExistence type="inferred from homology"/>
<dbReference type="GO" id="GO:0016020">
    <property type="term" value="C:membrane"/>
    <property type="evidence" value="ECO:0007669"/>
    <property type="project" value="UniProtKB-SubCell"/>
</dbReference>
<evidence type="ECO:0000256" key="2">
    <source>
        <dbReference type="ARBA" id="ARBA00006058"/>
    </source>
</evidence>
<keyword evidence="6" id="KW-0325">Glycoprotein</keyword>
<evidence type="ECO:0000256" key="1">
    <source>
        <dbReference type="ARBA" id="ARBA00004141"/>
    </source>
</evidence>
<evidence type="ECO:0000256" key="4">
    <source>
        <dbReference type="ARBA" id="ARBA00022989"/>
    </source>
</evidence>
<keyword evidence="3 7" id="KW-0812">Transmembrane</keyword>
<evidence type="ECO:0000256" key="6">
    <source>
        <dbReference type="ARBA" id="ARBA00023180"/>
    </source>
</evidence>
<name>A0A183AP61_9TREM</name>
<keyword evidence="4 7" id="KW-1133">Transmembrane helix</keyword>
<organism evidence="8">
    <name type="scientific">Echinostoma caproni</name>
    <dbReference type="NCBI Taxonomy" id="27848"/>
    <lineage>
        <taxon>Eukaryota</taxon>
        <taxon>Metazoa</taxon>
        <taxon>Spiralia</taxon>
        <taxon>Lophotrochozoa</taxon>
        <taxon>Platyhelminthes</taxon>
        <taxon>Trematoda</taxon>
        <taxon>Digenea</taxon>
        <taxon>Plagiorchiida</taxon>
        <taxon>Echinostomata</taxon>
        <taxon>Echinostomatoidea</taxon>
        <taxon>Echinostomatidae</taxon>
        <taxon>Echinostoma</taxon>
    </lineage>
</organism>
<protein>
    <submittedName>
        <fullName evidence="8">Prominin-2</fullName>
    </submittedName>
</protein>
<feature type="transmembrane region" description="Helical" evidence="7">
    <location>
        <begin position="193"/>
        <end position="217"/>
    </location>
</feature>
<reference evidence="8" key="1">
    <citation type="submission" date="2016-06" db="UniProtKB">
        <authorList>
            <consortium name="WormBaseParasite"/>
        </authorList>
    </citation>
    <scope>IDENTIFICATION</scope>
</reference>
<feature type="transmembrane region" description="Helical" evidence="7">
    <location>
        <begin position="238"/>
        <end position="263"/>
    </location>
</feature>
<evidence type="ECO:0000256" key="5">
    <source>
        <dbReference type="ARBA" id="ARBA00023136"/>
    </source>
</evidence>
<comment type="subcellular location">
    <subcellularLocation>
        <location evidence="1">Membrane</location>
        <topology evidence="1">Multi-pass membrane protein</topology>
    </subcellularLocation>
</comment>
<dbReference type="InterPro" id="IPR008795">
    <property type="entry name" value="Prominin"/>
</dbReference>
<dbReference type="WBParaSite" id="ECPE_0000877201-mRNA-1">
    <property type="protein sequence ID" value="ECPE_0000877201-mRNA-1"/>
    <property type="gene ID" value="ECPE_0000877201"/>
</dbReference>
<keyword evidence="5 7" id="KW-0472">Membrane</keyword>
<dbReference type="AlphaFoldDB" id="A0A183AP61"/>
<evidence type="ECO:0000313" key="8">
    <source>
        <dbReference type="WBParaSite" id="ECPE_0000877201-mRNA-1"/>
    </source>
</evidence>
<evidence type="ECO:0000256" key="7">
    <source>
        <dbReference type="SAM" id="Phobius"/>
    </source>
</evidence>
<evidence type="ECO:0000256" key="3">
    <source>
        <dbReference type="ARBA" id="ARBA00022692"/>
    </source>
</evidence>
<dbReference type="PANTHER" id="PTHR22730:SF1">
    <property type="entry name" value="PROMININ-LIKE PROTEIN"/>
    <property type="match status" value="1"/>
</dbReference>